<proteinExistence type="predicted"/>
<dbReference type="AlphaFoldDB" id="A0AAN7UTM4"/>
<evidence type="ECO:0000313" key="1">
    <source>
        <dbReference type="EMBL" id="KAK5633774.1"/>
    </source>
</evidence>
<dbReference type="Proteomes" id="UP001305414">
    <property type="component" value="Unassembled WGS sequence"/>
</dbReference>
<gene>
    <name evidence="1" type="ORF">RRF57_009487</name>
</gene>
<organism evidence="1 2">
    <name type="scientific">Xylaria bambusicola</name>
    <dbReference type="NCBI Taxonomy" id="326684"/>
    <lineage>
        <taxon>Eukaryota</taxon>
        <taxon>Fungi</taxon>
        <taxon>Dikarya</taxon>
        <taxon>Ascomycota</taxon>
        <taxon>Pezizomycotina</taxon>
        <taxon>Sordariomycetes</taxon>
        <taxon>Xylariomycetidae</taxon>
        <taxon>Xylariales</taxon>
        <taxon>Xylariaceae</taxon>
        <taxon>Xylaria</taxon>
    </lineage>
</organism>
<keyword evidence="2" id="KW-1185">Reference proteome</keyword>
<evidence type="ECO:0000313" key="2">
    <source>
        <dbReference type="Proteomes" id="UP001305414"/>
    </source>
</evidence>
<name>A0AAN7UTM4_9PEZI</name>
<dbReference type="EMBL" id="JAWHQM010000035">
    <property type="protein sequence ID" value="KAK5633774.1"/>
    <property type="molecule type" value="Genomic_DNA"/>
</dbReference>
<protein>
    <submittedName>
        <fullName evidence="1">Uncharacterized protein</fullName>
    </submittedName>
</protein>
<sequence>MFEGRYVKDPEDCLDGSQITVHKPICNIPSRHSCTKFVDDARVTLSLDRSPKGFASIQDGHGLGFGIPGLVFE</sequence>
<accession>A0AAN7UTM4</accession>
<comment type="caution">
    <text evidence="1">The sequence shown here is derived from an EMBL/GenBank/DDBJ whole genome shotgun (WGS) entry which is preliminary data.</text>
</comment>
<reference evidence="1 2" key="1">
    <citation type="submission" date="2023-10" db="EMBL/GenBank/DDBJ databases">
        <title>Draft genome sequence of Xylaria bambusicola isolate GMP-LS, the root and basal stem rot pathogen of sugarcane in Indonesia.</title>
        <authorList>
            <person name="Selvaraj P."/>
            <person name="Muralishankar V."/>
            <person name="Muruganantham S."/>
            <person name="Sp S."/>
            <person name="Haryani S."/>
            <person name="Lau K.J.X."/>
            <person name="Naqvi N.I."/>
        </authorList>
    </citation>
    <scope>NUCLEOTIDE SEQUENCE [LARGE SCALE GENOMIC DNA]</scope>
    <source>
        <strain evidence="1">GMP-LS</strain>
    </source>
</reference>